<dbReference type="EMBL" id="CP151510">
    <property type="protein sequence ID" value="WZN64511.1"/>
    <property type="molecule type" value="Genomic_DNA"/>
</dbReference>
<feature type="region of interest" description="Disordered" evidence="5">
    <location>
        <begin position="70"/>
        <end position="98"/>
    </location>
</feature>
<evidence type="ECO:0000313" key="7">
    <source>
        <dbReference type="Proteomes" id="UP001472866"/>
    </source>
</evidence>
<dbReference type="SUPFAM" id="SSF50978">
    <property type="entry name" value="WD40 repeat-like"/>
    <property type="match status" value="1"/>
</dbReference>
<organism evidence="6 7">
    <name type="scientific">Chloropicon roscoffensis</name>
    <dbReference type="NCBI Taxonomy" id="1461544"/>
    <lineage>
        <taxon>Eukaryota</taxon>
        <taxon>Viridiplantae</taxon>
        <taxon>Chlorophyta</taxon>
        <taxon>Chloropicophyceae</taxon>
        <taxon>Chloropicales</taxon>
        <taxon>Chloropicaceae</taxon>
        <taxon>Chloropicon</taxon>
    </lineage>
</organism>
<comment type="subcellular location">
    <subcellularLocation>
        <location evidence="1">Nucleus</location>
    </subcellularLocation>
</comment>
<dbReference type="GO" id="GO:0031080">
    <property type="term" value="C:nuclear pore outer ring"/>
    <property type="evidence" value="ECO:0007669"/>
    <property type="project" value="TreeGrafter"/>
</dbReference>
<accession>A0AAX4PEN8</accession>
<keyword evidence="3" id="KW-0677">Repeat</keyword>
<dbReference type="Gene3D" id="2.130.10.10">
    <property type="entry name" value="YVTN repeat-like/Quinoprotein amine dehydrogenase"/>
    <property type="match status" value="1"/>
</dbReference>
<gene>
    <name evidence="6" type="ORF">HKI87_10g60680</name>
</gene>
<evidence type="ECO:0000256" key="3">
    <source>
        <dbReference type="ARBA" id="ARBA00022737"/>
    </source>
</evidence>
<dbReference type="InterPro" id="IPR036322">
    <property type="entry name" value="WD40_repeat_dom_sf"/>
</dbReference>
<keyword evidence="7" id="KW-1185">Reference proteome</keyword>
<reference evidence="6 7" key="1">
    <citation type="submission" date="2024-03" db="EMBL/GenBank/DDBJ databases">
        <title>Complete genome sequence of the green alga Chloropicon roscoffensis RCC1871.</title>
        <authorList>
            <person name="Lemieux C."/>
            <person name="Pombert J.-F."/>
            <person name="Otis C."/>
            <person name="Turmel M."/>
        </authorList>
    </citation>
    <scope>NUCLEOTIDE SEQUENCE [LARGE SCALE GENOMIC DNA]</scope>
    <source>
        <strain evidence="6 7">RCC1871</strain>
    </source>
</reference>
<keyword evidence="4" id="KW-0539">Nucleus</keyword>
<evidence type="ECO:0000256" key="5">
    <source>
        <dbReference type="SAM" id="MobiDB-lite"/>
    </source>
</evidence>
<sequence length="410" mass="43206">MEWQARRFFLGVQARAVKRDPRAQPGGSSAALSSLPLEAGSGTGESYFLGFTDADLGQEGVALVRLNHEDDQEQNEEDELASPTQLQDYQDPNQTNQKKKNNNFLLAKDPNQTQGIHWVESWSLGKNNGVSCLDVSSKGMVWAGTCAGDVCSARAGETSETNADQRHQGGGAFCLNREHSGVVASVCCNPETTEALSAGCDGRVLVHDPERGASNEIKVGGRPSARQKTHDYGNGEGHLTCACWLSGATFVTGTGGGGALLRCYDYRSGNLASSSALRSPHAGGLGFLCCSPVPTRPHLCLAGHEGLVSLWDLRRPEEPCLTSAVDGMVWGVVGESPGQEGVSALLCTSSGVVARWACRAGGAVEELHRERGGVRALDLTGAGGAACVTQEEGLVVCEKQEVYAAVNMMI</sequence>
<feature type="compositionally biased region" description="Low complexity" evidence="5">
    <location>
        <begin position="25"/>
        <end position="37"/>
    </location>
</feature>
<dbReference type="PANTHER" id="PTHR22652:SF0">
    <property type="entry name" value="NUCLEOPORIN NUP43"/>
    <property type="match status" value="1"/>
</dbReference>
<dbReference type="InterPro" id="IPR015943">
    <property type="entry name" value="WD40/YVTN_repeat-like_dom_sf"/>
</dbReference>
<feature type="compositionally biased region" description="Polar residues" evidence="5">
    <location>
        <begin position="82"/>
        <end position="92"/>
    </location>
</feature>
<feature type="region of interest" description="Disordered" evidence="5">
    <location>
        <begin position="18"/>
        <end position="37"/>
    </location>
</feature>
<keyword evidence="2" id="KW-0853">WD repeat</keyword>
<protein>
    <submittedName>
        <fullName evidence="6">Uncharacterized protein</fullName>
    </submittedName>
</protein>
<evidence type="ECO:0000256" key="2">
    <source>
        <dbReference type="ARBA" id="ARBA00022574"/>
    </source>
</evidence>
<name>A0AAX4PEN8_9CHLO</name>
<evidence type="ECO:0000313" key="6">
    <source>
        <dbReference type="EMBL" id="WZN64511.1"/>
    </source>
</evidence>
<feature type="compositionally biased region" description="Acidic residues" evidence="5">
    <location>
        <begin position="70"/>
        <end position="80"/>
    </location>
</feature>
<dbReference type="Proteomes" id="UP001472866">
    <property type="component" value="Chromosome 10"/>
</dbReference>
<dbReference type="AlphaFoldDB" id="A0AAX4PEN8"/>
<dbReference type="PANTHER" id="PTHR22652">
    <property type="entry name" value="NUCLEOPORIN NUP43"/>
    <property type="match status" value="1"/>
</dbReference>
<evidence type="ECO:0000256" key="4">
    <source>
        <dbReference type="ARBA" id="ARBA00023242"/>
    </source>
</evidence>
<proteinExistence type="predicted"/>
<evidence type="ECO:0000256" key="1">
    <source>
        <dbReference type="ARBA" id="ARBA00004123"/>
    </source>
</evidence>